<dbReference type="EMBL" id="JAPVER010000020">
    <property type="protein sequence ID" value="MCZ3367408.1"/>
    <property type="molecule type" value="Genomic_DNA"/>
</dbReference>
<dbReference type="AlphaFoldDB" id="A0A9E5DLI1"/>
<keyword evidence="3" id="KW-1185">Reference proteome</keyword>
<dbReference type="EMBL" id="JAPVES010000030">
    <property type="protein sequence ID" value="MCZ3373444.1"/>
    <property type="molecule type" value="Genomic_DNA"/>
</dbReference>
<evidence type="ECO:0000313" key="3">
    <source>
        <dbReference type="Proteomes" id="UP001068021"/>
    </source>
</evidence>
<dbReference type="Proteomes" id="UP001068021">
    <property type="component" value="Unassembled WGS sequence"/>
</dbReference>
<gene>
    <name evidence="2" type="ORF">O3H35_12425</name>
    <name evidence="1" type="ORF">O3H54_16065</name>
</gene>
<dbReference type="Proteomes" id="UP001074446">
    <property type="component" value="Unassembled WGS sequence"/>
</dbReference>
<sequence length="98" mass="11361">MKCDKSVFKLKEVADIENYIWNFRGSGLLFNYITPINEKLSELKDNAYIEKSSSNQDTINVFFKINPAPDLTLESIRSKKNEFLEYFEKVGDEIVNGN</sequence>
<comment type="caution">
    <text evidence="1">The sequence shown here is derived from an EMBL/GenBank/DDBJ whole genome shotgun (WGS) entry which is preliminary data.</text>
</comment>
<proteinExistence type="predicted"/>
<organism evidence="1 3">
    <name type="scientific">Methanobacterium veterum</name>
    <dbReference type="NCBI Taxonomy" id="408577"/>
    <lineage>
        <taxon>Archaea</taxon>
        <taxon>Methanobacteriati</taxon>
        <taxon>Methanobacteriota</taxon>
        <taxon>Methanomada group</taxon>
        <taxon>Methanobacteria</taxon>
        <taxon>Methanobacteriales</taxon>
        <taxon>Methanobacteriaceae</taxon>
        <taxon>Methanobacterium</taxon>
    </lineage>
</organism>
<reference evidence="1" key="1">
    <citation type="submission" date="2022-12" db="EMBL/GenBank/DDBJ databases">
        <title>Reclassification of two methanogenic archaea species isolated from the Kolyma lowland permafrost.</title>
        <authorList>
            <person name="Trubitsyn V.E."/>
            <person name="Rivkina E.M."/>
            <person name="Shcherbakova V.A."/>
        </authorList>
    </citation>
    <scope>NUCLEOTIDE SEQUENCE</scope>
    <source>
        <strain evidence="1">M2</strain>
        <strain evidence="2">MK4</strain>
    </source>
</reference>
<accession>A0A9E5DLI1</accession>
<evidence type="ECO:0000313" key="2">
    <source>
        <dbReference type="EMBL" id="MCZ3373444.1"/>
    </source>
</evidence>
<evidence type="ECO:0000313" key="1">
    <source>
        <dbReference type="EMBL" id="MCZ3367408.1"/>
    </source>
</evidence>
<dbReference type="RefSeq" id="WP_048082635.1">
    <property type="nucleotide sequence ID" value="NZ_JAPVER010000020.1"/>
</dbReference>
<name>A0A9E5DLI1_9EURY</name>
<protein>
    <submittedName>
        <fullName evidence="1">Uncharacterized protein</fullName>
    </submittedName>
</protein>